<dbReference type="RefSeq" id="XP_009175200.1">
    <property type="nucleotide sequence ID" value="XM_009176936.1"/>
</dbReference>
<keyword evidence="2" id="KW-1185">Reference proteome</keyword>
<dbReference type="Proteomes" id="UP000054324">
    <property type="component" value="Unassembled WGS sequence"/>
</dbReference>
<dbReference type="EMBL" id="KL596998">
    <property type="protein sequence ID" value="KER21055.1"/>
    <property type="molecule type" value="Genomic_DNA"/>
</dbReference>
<feature type="non-terminal residue" evidence="1">
    <location>
        <position position="47"/>
    </location>
</feature>
<reference evidence="1 2" key="1">
    <citation type="submission" date="2013-11" db="EMBL/GenBank/DDBJ databases">
        <title>Opisthorchis viverrini - life in the bile duct.</title>
        <authorList>
            <person name="Young N.D."/>
            <person name="Nagarajan N."/>
            <person name="Lin S.J."/>
            <person name="Korhonen P.K."/>
            <person name="Jex A.R."/>
            <person name="Hall R.S."/>
            <person name="Safavi-Hemami H."/>
            <person name="Kaewkong W."/>
            <person name="Bertrand D."/>
            <person name="Gao S."/>
            <person name="Seet Q."/>
            <person name="Wongkham S."/>
            <person name="Teh B.T."/>
            <person name="Wongkham C."/>
            <person name="Intapan P.M."/>
            <person name="Maleewong W."/>
            <person name="Yang X."/>
            <person name="Hu M."/>
            <person name="Wang Z."/>
            <person name="Hofmann A."/>
            <person name="Sternberg P.W."/>
            <person name="Tan P."/>
            <person name="Wang J."/>
            <person name="Gasser R.B."/>
        </authorList>
    </citation>
    <scope>NUCLEOTIDE SEQUENCE [LARGE SCALE GENOMIC DNA]</scope>
</reference>
<name>A0A074ZCY6_OPIVI</name>
<protein>
    <submittedName>
        <fullName evidence="1">Uncharacterized protein</fullName>
    </submittedName>
</protein>
<dbReference type="KEGG" id="ovi:T265_15177"/>
<dbReference type="GeneID" id="20329342"/>
<organism evidence="1 2">
    <name type="scientific">Opisthorchis viverrini</name>
    <name type="common">Southeast Asian liver fluke</name>
    <dbReference type="NCBI Taxonomy" id="6198"/>
    <lineage>
        <taxon>Eukaryota</taxon>
        <taxon>Metazoa</taxon>
        <taxon>Spiralia</taxon>
        <taxon>Lophotrochozoa</taxon>
        <taxon>Platyhelminthes</taxon>
        <taxon>Trematoda</taxon>
        <taxon>Digenea</taxon>
        <taxon>Opisthorchiida</taxon>
        <taxon>Opisthorchiata</taxon>
        <taxon>Opisthorchiidae</taxon>
        <taxon>Opisthorchis</taxon>
    </lineage>
</organism>
<evidence type="ECO:0000313" key="2">
    <source>
        <dbReference type="Proteomes" id="UP000054324"/>
    </source>
</evidence>
<gene>
    <name evidence="1" type="ORF">T265_15177</name>
</gene>
<dbReference type="CTD" id="20329342"/>
<proteinExistence type="predicted"/>
<dbReference type="AlphaFoldDB" id="A0A074ZCY6"/>
<evidence type="ECO:0000313" key="1">
    <source>
        <dbReference type="EMBL" id="KER21055.1"/>
    </source>
</evidence>
<sequence length="47" mass="5362">MMYLRNLRFQRNISPQISKVCATLCCCSSTPSDALVNKPGRFSRCHQ</sequence>
<accession>A0A074ZCY6</accession>